<keyword evidence="1" id="KW-0732">Signal</keyword>
<feature type="chain" id="PRO_5021323398" description="Lipoprotein" evidence="1">
    <location>
        <begin position="20"/>
        <end position="115"/>
    </location>
</feature>
<accession>A0A4Y8SHM1</accession>
<gene>
    <name evidence="2" type="ORF">E2R66_10015</name>
</gene>
<evidence type="ECO:0008006" key="4">
    <source>
        <dbReference type="Google" id="ProtNLM"/>
    </source>
</evidence>
<organism evidence="2 3">
    <name type="scientific">Mucilaginibacter psychrotolerans</name>
    <dbReference type="NCBI Taxonomy" id="1524096"/>
    <lineage>
        <taxon>Bacteria</taxon>
        <taxon>Pseudomonadati</taxon>
        <taxon>Bacteroidota</taxon>
        <taxon>Sphingobacteriia</taxon>
        <taxon>Sphingobacteriales</taxon>
        <taxon>Sphingobacteriaceae</taxon>
        <taxon>Mucilaginibacter</taxon>
    </lineage>
</organism>
<evidence type="ECO:0000313" key="2">
    <source>
        <dbReference type="EMBL" id="TFF37916.1"/>
    </source>
</evidence>
<dbReference type="Proteomes" id="UP000297540">
    <property type="component" value="Unassembled WGS sequence"/>
</dbReference>
<dbReference type="PROSITE" id="PS51257">
    <property type="entry name" value="PROKAR_LIPOPROTEIN"/>
    <property type="match status" value="1"/>
</dbReference>
<reference evidence="2 3" key="1">
    <citation type="journal article" date="2017" name="Int. J. Syst. Evol. Microbiol.">
        <title>Mucilaginibacterpsychrotolerans sp. nov., isolated from peatlands.</title>
        <authorList>
            <person name="Deng Y."/>
            <person name="Shen L."/>
            <person name="Xu B."/>
            <person name="Liu Y."/>
            <person name="Gu Z."/>
            <person name="Liu H."/>
            <person name="Zhou Y."/>
        </authorList>
    </citation>
    <scope>NUCLEOTIDE SEQUENCE [LARGE SCALE GENOMIC DNA]</scope>
    <source>
        <strain evidence="2 3">NH7-4</strain>
    </source>
</reference>
<sequence length="115" mass="12622">MKKSLLLLAVAALSLSACQKNNNVSETTPLTKIKLQSINFAPPTTNVLESKKDEKACIVDKKAGTKCFESVGNSCSEIHDCEAVTSMIASGRFTQKEIDNSIKLVKEAYNIEYEY</sequence>
<evidence type="ECO:0000313" key="3">
    <source>
        <dbReference type="Proteomes" id="UP000297540"/>
    </source>
</evidence>
<evidence type="ECO:0000256" key="1">
    <source>
        <dbReference type="SAM" id="SignalP"/>
    </source>
</evidence>
<protein>
    <recommendedName>
        <fullName evidence="4">Lipoprotein</fullName>
    </recommendedName>
</protein>
<dbReference type="AlphaFoldDB" id="A0A4Y8SHM1"/>
<dbReference type="EMBL" id="SOZE01000008">
    <property type="protein sequence ID" value="TFF37916.1"/>
    <property type="molecule type" value="Genomic_DNA"/>
</dbReference>
<comment type="caution">
    <text evidence="2">The sequence shown here is derived from an EMBL/GenBank/DDBJ whole genome shotgun (WGS) entry which is preliminary data.</text>
</comment>
<dbReference type="RefSeq" id="WP_133229272.1">
    <property type="nucleotide sequence ID" value="NZ_SOZE01000008.1"/>
</dbReference>
<name>A0A4Y8SHM1_9SPHI</name>
<keyword evidence="3" id="KW-1185">Reference proteome</keyword>
<feature type="signal peptide" evidence="1">
    <location>
        <begin position="1"/>
        <end position="19"/>
    </location>
</feature>
<proteinExistence type="predicted"/>